<comment type="caution">
    <text evidence="1">The sequence shown here is derived from an EMBL/GenBank/DDBJ whole genome shotgun (WGS) entry which is preliminary data.</text>
</comment>
<reference evidence="1 2" key="1">
    <citation type="journal article" date="2020" name="Cell">
        <title>Large-Scale Comparative Analyses of Tick Genomes Elucidate Their Genetic Diversity and Vector Capacities.</title>
        <authorList>
            <consortium name="Tick Genome and Microbiome Consortium (TIGMIC)"/>
            <person name="Jia N."/>
            <person name="Wang J."/>
            <person name="Shi W."/>
            <person name="Du L."/>
            <person name="Sun Y."/>
            <person name="Zhan W."/>
            <person name="Jiang J.F."/>
            <person name="Wang Q."/>
            <person name="Zhang B."/>
            <person name="Ji P."/>
            <person name="Bell-Sakyi L."/>
            <person name="Cui X.M."/>
            <person name="Yuan T.T."/>
            <person name="Jiang B.G."/>
            <person name="Yang W.F."/>
            <person name="Lam T.T."/>
            <person name="Chang Q.C."/>
            <person name="Ding S.J."/>
            <person name="Wang X.J."/>
            <person name="Zhu J.G."/>
            <person name="Ruan X.D."/>
            <person name="Zhao L."/>
            <person name="Wei J.T."/>
            <person name="Ye R.Z."/>
            <person name="Que T.C."/>
            <person name="Du C.H."/>
            <person name="Zhou Y.H."/>
            <person name="Cheng J.X."/>
            <person name="Dai P.F."/>
            <person name="Guo W.B."/>
            <person name="Han X.H."/>
            <person name="Huang E.J."/>
            <person name="Li L.F."/>
            <person name="Wei W."/>
            <person name="Gao Y.C."/>
            <person name="Liu J.Z."/>
            <person name="Shao H.Z."/>
            <person name="Wang X."/>
            <person name="Wang C.C."/>
            <person name="Yang T.C."/>
            <person name="Huo Q.B."/>
            <person name="Li W."/>
            <person name="Chen H.Y."/>
            <person name="Chen S.E."/>
            <person name="Zhou L.G."/>
            <person name="Ni X.B."/>
            <person name="Tian J.H."/>
            <person name="Sheng Y."/>
            <person name="Liu T."/>
            <person name="Pan Y.S."/>
            <person name="Xia L.Y."/>
            <person name="Li J."/>
            <person name="Zhao F."/>
            <person name="Cao W.C."/>
        </authorList>
    </citation>
    <scope>NUCLEOTIDE SEQUENCE [LARGE SCALE GENOMIC DNA]</scope>
    <source>
        <strain evidence="1">Iper-2018</strain>
    </source>
</reference>
<evidence type="ECO:0000313" key="1">
    <source>
        <dbReference type="EMBL" id="KAG0423653.1"/>
    </source>
</evidence>
<dbReference type="Proteomes" id="UP000805193">
    <property type="component" value="Unassembled WGS sequence"/>
</dbReference>
<name>A0AC60PRC1_IXOPE</name>
<keyword evidence="2" id="KW-1185">Reference proteome</keyword>
<organism evidence="1 2">
    <name type="scientific">Ixodes persulcatus</name>
    <name type="common">Taiga tick</name>
    <dbReference type="NCBI Taxonomy" id="34615"/>
    <lineage>
        <taxon>Eukaryota</taxon>
        <taxon>Metazoa</taxon>
        <taxon>Ecdysozoa</taxon>
        <taxon>Arthropoda</taxon>
        <taxon>Chelicerata</taxon>
        <taxon>Arachnida</taxon>
        <taxon>Acari</taxon>
        <taxon>Parasitiformes</taxon>
        <taxon>Ixodida</taxon>
        <taxon>Ixodoidea</taxon>
        <taxon>Ixodidae</taxon>
        <taxon>Ixodinae</taxon>
        <taxon>Ixodes</taxon>
    </lineage>
</organism>
<protein>
    <submittedName>
        <fullName evidence="1">Uncharacterized protein</fullName>
    </submittedName>
</protein>
<gene>
    <name evidence="1" type="ORF">HPB47_000577</name>
</gene>
<proteinExistence type="predicted"/>
<evidence type="ECO:0000313" key="2">
    <source>
        <dbReference type="Proteomes" id="UP000805193"/>
    </source>
</evidence>
<dbReference type="EMBL" id="JABSTQ010010071">
    <property type="protein sequence ID" value="KAG0423653.1"/>
    <property type="molecule type" value="Genomic_DNA"/>
</dbReference>
<accession>A0AC60PRC1</accession>
<sequence length="176" mass="19342">MIFSLSFCHFQNAVAVALEDKYVGHLAIYTDGAVDMKRETSTAAYTIPALSTEKAVLLNIETSSTTAETVAIPLALKAFQERPAAGKVVILRDSRGALNHIVDTKNAPLIAQETAKLTTELEDNGWKLAFQWIPSHCGVHGNERADALASRVHDLLQATHNLRRFHEARLLIARDL</sequence>